<protein>
    <submittedName>
        <fullName evidence="7">Arylsulfatase</fullName>
    </submittedName>
</protein>
<gene>
    <name evidence="7" type="ORF">MTR62_12740</name>
</gene>
<dbReference type="InterPro" id="IPR050738">
    <property type="entry name" value="Sulfatase"/>
</dbReference>
<feature type="domain" description="Sulfatase N-terminal" evidence="6">
    <location>
        <begin position="58"/>
        <end position="466"/>
    </location>
</feature>
<dbReference type="InterPro" id="IPR017850">
    <property type="entry name" value="Alkaline_phosphatase_core_sf"/>
</dbReference>
<keyword evidence="8" id="KW-1185">Reference proteome</keyword>
<feature type="chain" id="PRO_5047017767" evidence="5">
    <location>
        <begin position="36"/>
        <end position="578"/>
    </location>
</feature>
<reference evidence="7" key="1">
    <citation type="submission" date="2022-03" db="EMBL/GenBank/DDBJ databases">
        <title>Identification of a novel bacterium isolated from mangrove sediments.</title>
        <authorList>
            <person name="Pan X."/>
        </authorList>
    </citation>
    <scope>NUCLEOTIDE SEQUENCE</scope>
    <source>
        <strain evidence="7">B1949</strain>
    </source>
</reference>
<dbReference type="InterPro" id="IPR000917">
    <property type="entry name" value="Sulfatase_N"/>
</dbReference>
<evidence type="ECO:0000256" key="3">
    <source>
        <dbReference type="ARBA" id="ARBA00022801"/>
    </source>
</evidence>
<dbReference type="InterPro" id="IPR024607">
    <property type="entry name" value="Sulfatase_CS"/>
</dbReference>
<dbReference type="Pfam" id="PF00884">
    <property type="entry name" value="Sulfatase"/>
    <property type="match status" value="1"/>
</dbReference>
<evidence type="ECO:0000259" key="6">
    <source>
        <dbReference type="Pfam" id="PF00884"/>
    </source>
</evidence>
<dbReference type="Gene3D" id="3.40.720.10">
    <property type="entry name" value="Alkaline Phosphatase, subunit A"/>
    <property type="match status" value="1"/>
</dbReference>
<keyword evidence="2" id="KW-0479">Metal-binding</keyword>
<comment type="caution">
    <text evidence="7">The sequence shown here is derived from an EMBL/GenBank/DDBJ whole genome shotgun (WGS) entry which is preliminary data.</text>
</comment>
<accession>A0ABT0BEU0</accession>
<dbReference type="PANTHER" id="PTHR42693:SF33">
    <property type="entry name" value="ARYLSULFATASE"/>
    <property type="match status" value="1"/>
</dbReference>
<proteinExistence type="inferred from homology"/>
<feature type="signal peptide" evidence="5">
    <location>
        <begin position="1"/>
        <end position="35"/>
    </location>
</feature>
<evidence type="ECO:0000256" key="5">
    <source>
        <dbReference type="SAM" id="SignalP"/>
    </source>
</evidence>
<name>A0ABT0BEU0_9SPHN</name>
<dbReference type="EMBL" id="JALHLF010000051">
    <property type="protein sequence ID" value="MCJ2183551.1"/>
    <property type="molecule type" value="Genomic_DNA"/>
</dbReference>
<keyword evidence="5" id="KW-0732">Signal</keyword>
<evidence type="ECO:0000256" key="1">
    <source>
        <dbReference type="ARBA" id="ARBA00008779"/>
    </source>
</evidence>
<organism evidence="7 8">
    <name type="scientific">Novosphingobium organovorum</name>
    <dbReference type="NCBI Taxonomy" id="2930092"/>
    <lineage>
        <taxon>Bacteria</taxon>
        <taxon>Pseudomonadati</taxon>
        <taxon>Pseudomonadota</taxon>
        <taxon>Alphaproteobacteria</taxon>
        <taxon>Sphingomonadales</taxon>
        <taxon>Sphingomonadaceae</taxon>
        <taxon>Novosphingobium</taxon>
    </lineage>
</organism>
<keyword evidence="3" id="KW-0378">Hydrolase</keyword>
<evidence type="ECO:0000313" key="8">
    <source>
        <dbReference type="Proteomes" id="UP001162881"/>
    </source>
</evidence>
<evidence type="ECO:0000313" key="7">
    <source>
        <dbReference type="EMBL" id="MCJ2183551.1"/>
    </source>
</evidence>
<dbReference type="CDD" id="cd16025">
    <property type="entry name" value="PAS_like"/>
    <property type="match status" value="1"/>
</dbReference>
<dbReference type="Proteomes" id="UP001162881">
    <property type="component" value="Unassembled WGS sequence"/>
</dbReference>
<dbReference type="SUPFAM" id="SSF53649">
    <property type="entry name" value="Alkaline phosphatase-like"/>
    <property type="match status" value="1"/>
</dbReference>
<comment type="similarity">
    <text evidence="1">Belongs to the sulfatase family.</text>
</comment>
<dbReference type="PANTHER" id="PTHR42693">
    <property type="entry name" value="ARYLSULFATASE FAMILY MEMBER"/>
    <property type="match status" value="1"/>
</dbReference>
<evidence type="ECO:0000256" key="4">
    <source>
        <dbReference type="ARBA" id="ARBA00022837"/>
    </source>
</evidence>
<dbReference type="RefSeq" id="WP_244021467.1">
    <property type="nucleotide sequence ID" value="NZ_JALHLF010000051.1"/>
</dbReference>
<dbReference type="Gene3D" id="3.30.1120.10">
    <property type="match status" value="1"/>
</dbReference>
<sequence>MNFPLRRRRVRPRTRLACAAAALLAATLLAGPAAARAPVPDPALAAAGPSTPSRQPRPNFLVIVADDLGWSDLGAFGGEIATPHLDALALAGVRLTGFHTAPTCSPTRAMLLSGTDNHRAGLGNMAELTAPNQKGHPGYEGYLSPSVASLAERLAAGGYRTLMAGKWHLGLAPDQDPHARGFQHSFALLQGASNHFGLDQATSPDKGSVYTRDGTVLDHLEPGFYSSDAFAADLVAELDASRADAPQKPFFAYLTFTAPHWPMQAPAEEIARQKGRYDAGFDALRQARLARQQALGLLAPGTAAHSVRAPLGGWDALTAADQREAARSMEIYAAMVARMDQDVGQVIDALRRSGELENTVIVFLADNGAEALDSKTTGARMLAKYTQSADNRFDNLGSGTSYVTYGPGWAQAATAPSWLVKGYASEGGTRTAAFVSGPGLAHPGSIARAYVGVADIAPTLLDYAGIAAQGTRFAGRRVLPITGTSARAWLEGRAPAVHSPQEAIGTELFASRSIRQGDWKITDNGDGRWRLFDIASDPGETRDLSLEQPERRAALEAQWAAYARENGVILPDTVPYRP</sequence>
<dbReference type="PROSITE" id="PS00149">
    <property type="entry name" value="SULFATASE_2"/>
    <property type="match status" value="1"/>
</dbReference>
<evidence type="ECO:0000256" key="2">
    <source>
        <dbReference type="ARBA" id="ARBA00022723"/>
    </source>
</evidence>
<keyword evidence="4" id="KW-0106">Calcium</keyword>